<dbReference type="GO" id="GO:0008270">
    <property type="term" value="F:zinc ion binding"/>
    <property type="evidence" value="ECO:0007669"/>
    <property type="project" value="UniProtKB-KW"/>
</dbReference>
<reference evidence="6 7" key="3">
    <citation type="submission" date="2019-11" db="EMBL/GenBank/DDBJ databases">
        <title>A de novo genome assembly of a pear dwarfing rootstock.</title>
        <authorList>
            <person name="Wang F."/>
            <person name="Wang J."/>
            <person name="Li S."/>
            <person name="Zhang Y."/>
            <person name="Fang M."/>
            <person name="Ma L."/>
            <person name="Zhao Y."/>
            <person name="Jiang S."/>
        </authorList>
    </citation>
    <scope>NUCLEOTIDE SEQUENCE [LARGE SCALE GENOMIC DNA]</scope>
    <source>
        <strain evidence="6">S2</strain>
        <tissue evidence="6">Leaf</tissue>
    </source>
</reference>
<dbReference type="Pfam" id="PF04434">
    <property type="entry name" value="SWIM"/>
    <property type="match status" value="1"/>
</dbReference>
<proteinExistence type="predicted"/>
<evidence type="ECO:0000313" key="6">
    <source>
        <dbReference type="EMBL" id="KAB2631112.1"/>
    </source>
</evidence>
<organism evidence="6 7">
    <name type="scientific">Pyrus ussuriensis x Pyrus communis</name>
    <dbReference type="NCBI Taxonomy" id="2448454"/>
    <lineage>
        <taxon>Eukaryota</taxon>
        <taxon>Viridiplantae</taxon>
        <taxon>Streptophyta</taxon>
        <taxon>Embryophyta</taxon>
        <taxon>Tracheophyta</taxon>
        <taxon>Spermatophyta</taxon>
        <taxon>Magnoliopsida</taxon>
        <taxon>eudicotyledons</taxon>
        <taxon>Gunneridae</taxon>
        <taxon>Pentapetalae</taxon>
        <taxon>rosids</taxon>
        <taxon>fabids</taxon>
        <taxon>Rosales</taxon>
        <taxon>Rosaceae</taxon>
        <taxon>Amygdaloideae</taxon>
        <taxon>Maleae</taxon>
        <taxon>Pyrus</taxon>
    </lineage>
</organism>
<dbReference type="InterPro" id="IPR006564">
    <property type="entry name" value="Znf_PMZ"/>
</dbReference>
<keyword evidence="2 4" id="KW-0863">Zinc-finger</keyword>
<dbReference type="OrthoDB" id="1166147at2759"/>
<comment type="caution">
    <text evidence="6">The sequence shown here is derived from an EMBL/GenBank/DDBJ whole genome shotgun (WGS) entry which is preliminary data.</text>
</comment>
<evidence type="ECO:0000256" key="2">
    <source>
        <dbReference type="ARBA" id="ARBA00022771"/>
    </source>
</evidence>
<keyword evidence="3" id="KW-0862">Zinc</keyword>
<dbReference type="EMBL" id="SMOL01000143">
    <property type="protein sequence ID" value="KAB2631112.1"/>
    <property type="molecule type" value="Genomic_DNA"/>
</dbReference>
<dbReference type="AlphaFoldDB" id="A0A5N5HY45"/>
<sequence length="340" mass="38442">MEGNQPVFCKMYVCLEACKKGFLEGCKPVIGKRPPQNWSRAYFASHFKCDIFLNNLCESFNSRIIDARDKAILTCLERIMVYIMLRMANRRIAARHWKHPVGPRIFKIIEKNKLGASQCIPMMAGDKKFLVQHMYGAEFVVDLRAKKCFCRRWDLCGIPCPHAISCIFSMDENVYDYTHDCYKQEAYLNSYDPIVHPVPSMDQWKKTGLPAISPPHLYKKQPGRPKISRTKEVGEVQALAPPPPNPIPPDYIPPSAKLKRIFVKVKCGICGQRGHNRLSHKKEGENSFSNIQEAAQDNGDHFHQTNGPNPFTGIGKPRGCGITKGKGKQATQKAVSVLLN</sequence>
<dbReference type="PANTHER" id="PTHR31973:SF199">
    <property type="entry name" value="SWIM-TYPE DOMAIN-CONTAINING PROTEIN"/>
    <property type="match status" value="1"/>
</dbReference>
<gene>
    <name evidence="6" type="ORF">D8674_008631</name>
</gene>
<protein>
    <recommendedName>
        <fullName evidence="5">SWIM-type domain-containing protein</fullName>
    </recommendedName>
</protein>
<evidence type="ECO:0000313" key="7">
    <source>
        <dbReference type="Proteomes" id="UP000327157"/>
    </source>
</evidence>
<evidence type="ECO:0000256" key="1">
    <source>
        <dbReference type="ARBA" id="ARBA00022723"/>
    </source>
</evidence>
<dbReference type="SMART" id="SM00575">
    <property type="entry name" value="ZnF_PMZ"/>
    <property type="match status" value="1"/>
</dbReference>
<name>A0A5N5HY45_9ROSA</name>
<dbReference type="InterPro" id="IPR007527">
    <property type="entry name" value="Znf_SWIM"/>
</dbReference>
<keyword evidence="7" id="KW-1185">Reference proteome</keyword>
<evidence type="ECO:0000256" key="4">
    <source>
        <dbReference type="PROSITE-ProRule" id="PRU00325"/>
    </source>
</evidence>
<reference evidence="7" key="2">
    <citation type="submission" date="2019-10" db="EMBL/GenBank/DDBJ databases">
        <title>A de novo genome assembly of a pear dwarfing rootstock.</title>
        <authorList>
            <person name="Wang F."/>
            <person name="Wang J."/>
            <person name="Li S."/>
            <person name="Zhang Y."/>
            <person name="Fang M."/>
            <person name="Ma L."/>
            <person name="Zhao Y."/>
            <person name="Jiang S."/>
        </authorList>
    </citation>
    <scope>NUCLEOTIDE SEQUENCE [LARGE SCALE GENOMIC DNA]</scope>
</reference>
<dbReference type="PROSITE" id="PS50966">
    <property type="entry name" value="ZF_SWIM"/>
    <property type="match status" value="1"/>
</dbReference>
<accession>A0A5N5HY45</accession>
<evidence type="ECO:0000259" key="5">
    <source>
        <dbReference type="PROSITE" id="PS50966"/>
    </source>
</evidence>
<feature type="domain" description="SWIM-type" evidence="5">
    <location>
        <begin position="139"/>
        <end position="171"/>
    </location>
</feature>
<keyword evidence="1" id="KW-0479">Metal-binding</keyword>
<evidence type="ECO:0000256" key="3">
    <source>
        <dbReference type="ARBA" id="ARBA00022833"/>
    </source>
</evidence>
<dbReference type="Proteomes" id="UP000327157">
    <property type="component" value="Chromosome 12"/>
</dbReference>
<dbReference type="PANTHER" id="PTHR31973">
    <property type="entry name" value="POLYPROTEIN, PUTATIVE-RELATED"/>
    <property type="match status" value="1"/>
</dbReference>
<reference evidence="6 7" key="1">
    <citation type="submission" date="2019-09" db="EMBL/GenBank/DDBJ databases">
        <authorList>
            <person name="Ou C."/>
        </authorList>
    </citation>
    <scope>NUCLEOTIDE SEQUENCE [LARGE SCALE GENOMIC DNA]</scope>
    <source>
        <strain evidence="6">S2</strain>
        <tissue evidence="6">Leaf</tissue>
    </source>
</reference>